<reference evidence="1 2" key="4">
    <citation type="journal article" date="2011" name="BMC Genomics">
        <title>RNA-Seq improves annotation of protein-coding genes in the cucumber genome.</title>
        <authorList>
            <person name="Li Z."/>
            <person name="Zhang Z."/>
            <person name="Yan P."/>
            <person name="Huang S."/>
            <person name="Fei Z."/>
            <person name="Lin K."/>
        </authorList>
    </citation>
    <scope>NUCLEOTIDE SEQUENCE [LARGE SCALE GENOMIC DNA]</scope>
    <source>
        <strain evidence="2">cv. 9930</strain>
        <tissue evidence="1">Leaf</tissue>
    </source>
</reference>
<evidence type="ECO:0000313" key="1">
    <source>
        <dbReference type="EMBL" id="KAE8637490.1"/>
    </source>
</evidence>
<reference evidence="1 2" key="3">
    <citation type="journal article" date="2010" name="BMC Genomics">
        <title>Transcriptome sequencing and comparative analysis of cucumber flowers with different sex types.</title>
        <authorList>
            <person name="Guo S."/>
            <person name="Zheng Y."/>
            <person name="Joung J.G."/>
            <person name="Liu S."/>
            <person name="Zhang Z."/>
            <person name="Crasta O.R."/>
            <person name="Sobral B.W."/>
            <person name="Xu Y."/>
            <person name="Huang S."/>
            <person name="Fei Z."/>
        </authorList>
    </citation>
    <scope>NUCLEOTIDE SEQUENCE [LARGE SCALE GENOMIC DNA]</scope>
    <source>
        <strain evidence="2">cv. 9930</strain>
        <tissue evidence="1">Leaf</tissue>
    </source>
</reference>
<reference evidence="1 2" key="1">
    <citation type="journal article" date="2009" name="Nat. Genet.">
        <title>The genome of the cucumber, Cucumis sativus L.</title>
        <authorList>
            <person name="Huang S."/>
            <person name="Li R."/>
            <person name="Zhang Z."/>
            <person name="Li L."/>
            <person name="Gu X."/>
            <person name="Fan W."/>
            <person name="Lucas W.J."/>
            <person name="Wang X."/>
            <person name="Xie B."/>
            <person name="Ni P."/>
            <person name="Ren Y."/>
            <person name="Zhu H."/>
            <person name="Li J."/>
            <person name="Lin K."/>
            <person name="Jin W."/>
            <person name="Fei Z."/>
            <person name="Li G."/>
            <person name="Staub J."/>
            <person name="Kilian A."/>
            <person name="van der Vossen E.A."/>
            <person name="Wu Y."/>
            <person name="Guo J."/>
            <person name="He J."/>
            <person name="Jia Z."/>
            <person name="Ren Y."/>
            <person name="Tian G."/>
            <person name="Lu Y."/>
            <person name="Ruan J."/>
            <person name="Qian W."/>
            <person name="Wang M."/>
            <person name="Huang Q."/>
            <person name="Li B."/>
            <person name="Xuan Z."/>
            <person name="Cao J."/>
            <person name="Asan"/>
            <person name="Wu Z."/>
            <person name="Zhang J."/>
            <person name="Cai Q."/>
            <person name="Bai Y."/>
            <person name="Zhao B."/>
            <person name="Han Y."/>
            <person name="Li Y."/>
            <person name="Li X."/>
            <person name="Wang S."/>
            <person name="Shi Q."/>
            <person name="Liu S."/>
            <person name="Cho W.K."/>
            <person name="Kim J.Y."/>
            <person name="Xu Y."/>
            <person name="Heller-Uszynska K."/>
            <person name="Miao H."/>
            <person name="Cheng Z."/>
            <person name="Zhang S."/>
            <person name="Wu J."/>
            <person name="Yang Y."/>
            <person name="Kang H."/>
            <person name="Li M."/>
            <person name="Liang H."/>
            <person name="Ren X."/>
            <person name="Shi Z."/>
            <person name="Wen M."/>
            <person name="Jian M."/>
            <person name="Yang H."/>
            <person name="Zhang G."/>
            <person name="Yang Z."/>
            <person name="Chen R."/>
            <person name="Liu S."/>
            <person name="Li J."/>
            <person name="Ma L."/>
            <person name="Liu H."/>
            <person name="Zhou Y."/>
            <person name="Zhao J."/>
            <person name="Fang X."/>
            <person name="Li G."/>
            <person name="Fang L."/>
            <person name="Li Y."/>
            <person name="Liu D."/>
            <person name="Zheng H."/>
            <person name="Zhang Y."/>
            <person name="Qin N."/>
            <person name="Li Z."/>
            <person name="Yang G."/>
            <person name="Yang S."/>
            <person name="Bolund L."/>
            <person name="Kristiansen K."/>
            <person name="Zheng H."/>
            <person name="Li S."/>
            <person name="Zhang X."/>
            <person name="Yang H."/>
            <person name="Wang J."/>
            <person name="Sun R."/>
            <person name="Zhang B."/>
            <person name="Jiang S."/>
            <person name="Wang J."/>
            <person name="Du Y."/>
            <person name="Li S."/>
        </authorList>
    </citation>
    <scope>NUCLEOTIDE SEQUENCE [LARGE SCALE GENOMIC DNA]</scope>
    <source>
        <strain evidence="2">cv. 9930</strain>
        <tissue evidence="1">Leaf</tissue>
    </source>
</reference>
<feature type="non-terminal residue" evidence="1">
    <location>
        <position position="63"/>
    </location>
</feature>
<keyword evidence="2" id="KW-1185">Reference proteome</keyword>
<dbReference type="Proteomes" id="UP000029981">
    <property type="component" value="Unassembled WGS sequence"/>
</dbReference>
<evidence type="ECO:0000313" key="2">
    <source>
        <dbReference type="Proteomes" id="UP000029981"/>
    </source>
</evidence>
<reference evidence="1 2" key="5">
    <citation type="journal article" date="2019" name="Gigascience">
        <title>A chromosome-scale genome assembly of cucumber (Cucumis sativus L.).</title>
        <authorList>
            <person name="Li Q."/>
            <person name="Li H."/>
            <person name="Huang W."/>
            <person name="Xu Y."/>
            <person name="Zhou Q."/>
            <person name="Wang S."/>
            <person name="Ruan J."/>
            <person name="Huang S."/>
            <person name="Zhang Z."/>
        </authorList>
    </citation>
    <scope>NUCLEOTIDE SEQUENCE [LARGE SCALE GENOMIC DNA]</scope>
    <source>
        <strain evidence="2">cv. 9930</strain>
        <tissue evidence="1">Leaf</tissue>
    </source>
</reference>
<protein>
    <submittedName>
        <fullName evidence="1">Uncharacterized protein</fullName>
    </submittedName>
</protein>
<reference evidence="1 2" key="2">
    <citation type="journal article" date="2009" name="PLoS ONE">
        <title>An integrated genetic and cytogenetic map of the cucumber genome.</title>
        <authorList>
            <person name="Ren Y."/>
            <person name="Zhang Z."/>
            <person name="Liu J."/>
            <person name="Staub J.E."/>
            <person name="Han Y."/>
            <person name="Cheng Z."/>
            <person name="Li X."/>
            <person name="Lu J."/>
            <person name="Miao H."/>
            <person name="Kang H."/>
            <person name="Xie B."/>
            <person name="Gu X."/>
            <person name="Wang X."/>
            <person name="Du Y."/>
            <person name="Jin W."/>
            <person name="Huang S."/>
        </authorList>
    </citation>
    <scope>NUCLEOTIDE SEQUENCE [LARGE SCALE GENOMIC DNA]</scope>
    <source>
        <strain evidence="2">cv. 9930</strain>
        <tissue evidence="1">Leaf</tissue>
    </source>
</reference>
<name>A0ACB6HC72_CUCSA</name>
<accession>A0ACB6HC72</accession>
<gene>
    <name evidence="1" type="ORF">Csa_016972</name>
</gene>
<comment type="caution">
    <text evidence="1">The sequence shown here is derived from an EMBL/GenBank/DDBJ whole genome shotgun (WGS) entry which is preliminary data.</text>
</comment>
<proteinExistence type="predicted"/>
<organism evidence="1 2">
    <name type="scientific">Cucumis sativus</name>
    <name type="common">Cucumber</name>
    <dbReference type="NCBI Taxonomy" id="3659"/>
    <lineage>
        <taxon>Eukaryota</taxon>
        <taxon>Viridiplantae</taxon>
        <taxon>Streptophyta</taxon>
        <taxon>Embryophyta</taxon>
        <taxon>Tracheophyta</taxon>
        <taxon>Spermatophyta</taxon>
        <taxon>Magnoliopsida</taxon>
        <taxon>eudicotyledons</taxon>
        <taxon>Gunneridae</taxon>
        <taxon>Pentapetalae</taxon>
        <taxon>rosids</taxon>
        <taxon>fabids</taxon>
        <taxon>Cucurbitales</taxon>
        <taxon>Cucurbitaceae</taxon>
        <taxon>Benincaseae</taxon>
        <taxon>Cucumis</taxon>
    </lineage>
</organism>
<dbReference type="EMBL" id="ACHR03000024">
    <property type="protein sequence ID" value="KAE8637490.1"/>
    <property type="molecule type" value="Genomic_DNA"/>
</dbReference>
<sequence>MNLQENHWEDEETVGHEVEMRRLNRVPTKKEEGDLVADEEKERKLVCNSFAVVGKRNNHMEFQ</sequence>